<evidence type="ECO:0000256" key="8">
    <source>
        <dbReference type="SAM" id="Coils"/>
    </source>
</evidence>
<evidence type="ECO:0000313" key="11">
    <source>
        <dbReference type="EMBL" id="CAH1969123.1"/>
    </source>
</evidence>
<feature type="coiled-coil region" evidence="8">
    <location>
        <begin position="912"/>
        <end position="939"/>
    </location>
</feature>
<dbReference type="Proteomes" id="UP001152888">
    <property type="component" value="Unassembled WGS sequence"/>
</dbReference>
<dbReference type="GO" id="GO:0007097">
    <property type="term" value="P:nuclear migration"/>
    <property type="evidence" value="ECO:0007669"/>
    <property type="project" value="TreeGrafter"/>
</dbReference>
<gene>
    <name evidence="11" type="ORF">ACAOBT_LOCUS8239</name>
</gene>
<feature type="region of interest" description="Disordered" evidence="9">
    <location>
        <begin position="451"/>
        <end position="484"/>
    </location>
</feature>
<feature type="compositionally biased region" description="Acidic residues" evidence="9">
    <location>
        <begin position="279"/>
        <end position="298"/>
    </location>
</feature>
<evidence type="ECO:0000313" key="12">
    <source>
        <dbReference type="Proteomes" id="UP001152888"/>
    </source>
</evidence>
<evidence type="ECO:0000256" key="9">
    <source>
        <dbReference type="SAM" id="MobiDB-lite"/>
    </source>
</evidence>
<dbReference type="GO" id="GO:0031965">
    <property type="term" value="C:nuclear membrane"/>
    <property type="evidence" value="ECO:0007669"/>
    <property type="project" value="UniProtKB-SubCell"/>
</dbReference>
<feature type="compositionally biased region" description="Basic residues" evidence="9">
    <location>
        <begin position="400"/>
        <end position="411"/>
    </location>
</feature>
<dbReference type="PANTHER" id="PTHR21524:SF5">
    <property type="entry name" value="SPECTRIN REPEAT CONTAINING NUCLEAR ENVELOPE PROTEIN 2"/>
    <property type="match status" value="1"/>
</dbReference>
<keyword evidence="5 7" id="KW-0472">Membrane</keyword>
<comment type="caution">
    <text evidence="11">The sequence shown here is derived from an EMBL/GenBank/DDBJ whole genome shotgun (WGS) entry which is preliminary data.</text>
</comment>
<keyword evidence="6" id="KW-0539">Nucleus</keyword>
<evidence type="ECO:0000256" key="7">
    <source>
        <dbReference type="PROSITE-ProRule" id="PRU00385"/>
    </source>
</evidence>
<feature type="compositionally biased region" description="Polar residues" evidence="9">
    <location>
        <begin position="510"/>
        <end position="526"/>
    </location>
</feature>
<evidence type="ECO:0000256" key="6">
    <source>
        <dbReference type="ARBA" id="ARBA00023242"/>
    </source>
</evidence>
<name>A0A9P0K759_ACAOB</name>
<feature type="region of interest" description="Disordered" evidence="9">
    <location>
        <begin position="107"/>
        <end position="150"/>
    </location>
</feature>
<dbReference type="GO" id="GO:0006997">
    <property type="term" value="P:nucleus organization"/>
    <property type="evidence" value="ECO:0007669"/>
    <property type="project" value="TreeGrafter"/>
</dbReference>
<accession>A0A9P0K759</accession>
<dbReference type="Pfam" id="PF10541">
    <property type="entry name" value="KASH"/>
    <property type="match status" value="1"/>
</dbReference>
<evidence type="ECO:0000256" key="2">
    <source>
        <dbReference type="ARBA" id="ARBA00008619"/>
    </source>
</evidence>
<feature type="domain" description="KASH" evidence="10">
    <location>
        <begin position="982"/>
        <end position="1036"/>
    </location>
</feature>
<keyword evidence="8" id="KW-0175">Coiled coil</keyword>
<dbReference type="PANTHER" id="PTHR21524">
    <property type="entry name" value="SPECTRIN REPEAT CONTAINING NUCLEAR ENVELOPE PROTEIN 2"/>
    <property type="match status" value="1"/>
</dbReference>
<dbReference type="EMBL" id="CAKOFQ010006760">
    <property type="protein sequence ID" value="CAH1969123.1"/>
    <property type="molecule type" value="Genomic_DNA"/>
</dbReference>
<keyword evidence="12" id="KW-1185">Reference proteome</keyword>
<evidence type="ECO:0000259" key="10">
    <source>
        <dbReference type="PROSITE" id="PS51049"/>
    </source>
</evidence>
<dbReference type="OrthoDB" id="10041151at2759"/>
<evidence type="ECO:0000256" key="5">
    <source>
        <dbReference type="ARBA" id="ARBA00023136"/>
    </source>
</evidence>
<comment type="subcellular location">
    <subcellularLocation>
        <location evidence="1">Nucleus membrane</location>
    </subcellularLocation>
</comment>
<reference evidence="11" key="1">
    <citation type="submission" date="2022-03" db="EMBL/GenBank/DDBJ databases">
        <authorList>
            <person name="Sayadi A."/>
        </authorList>
    </citation>
    <scope>NUCLEOTIDE SEQUENCE</scope>
</reference>
<feature type="compositionally biased region" description="Polar residues" evidence="9">
    <location>
        <begin position="458"/>
        <end position="478"/>
    </location>
</feature>
<protein>
    <recommendedName>
        <fullName evidence="10">KASH domain-containing protein</fullName>
    </recommendedName>
</protein>
<dbReference type="AlphaFoldDB" id="A0A9P0K759"/>
<feature type="region of interest" description="Disordered" evidence="9">
    <location>
        <begin position="388"/>
        <end position="411"/>
    </location>
</feature>
<evidence type="ECO:0000256" key="4">
    <source>
        <dbReference type="ARBA" id="ARBA00022989"/>
    </source>
</evidence>
<feature type="topological domain" description="Perinuclear space" evidence="7">
    <location>
        <begin position="1012"/>
        <end position="1036"/>
    </location>
</feature>
<dbReference type="PROSITE" id="PS51049">
    <property type="entry name" value="KASH"/>
    <property type="match status" value="1"/>
</dbReference>
<dbReference type="SMART" id="SM01249">
    <property type="entry name" value="KASH"/>
    <property type="match status" value="1"/>
</dbReference>
<evidence type="ECO:0000256" key="3">
    <source>
        <dbReference type="ARBA" id="ARBA00022692"/>
    </source>
</evidence>
<sequence length="1036" mass="118214">MLLQYRSSSKIVLHRHIKNHGKIVDSLVKLCERTDGKCNTINARIANGIEKRWLRLFLRCFDWQVYLESLPKKHNFRNSATSSDNSESDCYREPACKYPRLSRRERCKTTNRQQFEDYSSSEDESDGMSDNGDDPATENGTDVLDHGKAPSDFTKVEKKAPNLATYYFKHIDTDSEMDKLDHRAISKVDTQSTLGETSEEEWTYTKTNHTTKTSDQEVPTTDETEEKIVPKPKPIPEDTIRRLVLKAEELVSPDKCRKNSVNKPSKVNKWLCLERPDDSCDASGEDDEKESQTSEDVDASTTTLREINCSQSKNSFDELNTSSESNQWCGSCMSNLDDVSNTTVINNFSISESALHKMNLTPKIMDRFSASANNFNLTSNNSTSSTVEEISPLVTEKTSPARRKKSKLKKKTLFGKSDTHLSCGSVSQKHRNLLIKSGSFSGYSTSRYLNNDRHSISDPPTSQTCTRGPCETSTTSGADSDEEFSRRVPNFKYGWKTRYLHNTDLRENSSGKNSLNATEEQSSSLSEQAWDNYQENYLSEAYSESHDSDAARRLLNFGEDYRNFIDSQSDWSAFSDMSPTFRRKKLIVQNAEDQMNEQESLKQLVNDSRDQLTYTEQLYRQMKLGLENHLIPNDEDLIPSCDRHIALLSHMNESSDTYKMTMGDRAVTTGLLTQWRVLKVRCMKMQEYRRLQKQILELKAFITSANMPDKNTVFPSNIEMEDIHNEIDSCNQLLETIGNNRAKLSFLNAIVHRFMLENQESEDFVDCSLKIEVSELYELFDNARVSATDKLYQMESLLPAWKTLESRLEQLQKDLKEDDKTIHLLDSSLSNGTFTDQTANSVRDIAKILSETTARQGYHPLQEMFTEGSFSDSGISDEGSEHEIGERQGRLAAIRRLVRQLEVGLSPDSKARQMMRDKLLTAEEELKTLQIKCRSLIAKTAACSIASSERQSQQQTPRKDPQSLPLKTAGDSGDPGKDPHTKSWYKRLFRASLTFQLVIITFVCLSCFYEPQCCDYMNNYSWSISPKFHYEGRPPI</sequence>
<proteinExistence type="inferred from homology"/>
<organism evidence="11 12">
    <name type="scientific">Acanthoscelides obtectus</name>
    <name type="common">Bean weevil</name>
    <name type="synonym">Bruchus obtectus</name>
    <dbReference type="NCBI Taxonomy" id="200917"/>
    <lineage>
        <taxon>Eukaryota</taxon>
        <taxon>Metazoa</taxon>
        <taxon>Ecdysozoa</taxon>
        <taxon>Arthropoda</taxon>
        <taxon>Hexapoda</taxon>
        <taxon>Insecta</taxon>
        <taxon>Pterygota</taxon>
        <taxon>Neoptera</taxon>
        <taxon>Endopterygota</taxon>
        <taxon>Coleoptera</taxon>
        <taxon>Polyphaga</taxon>
        <taxon>Cucujiformia</taxon>
        <taxon>Chrysomeloidea</taxon>
        <taxon>Chrysomelidae</taxon>
        <taxon>Bruchinae</taxon>
        <taxon>Bruchini</taxon>
        <taxon>Acanthoscelides</taxon>
    </lineage>
</organism>
<feature type="region of interest" description="Disordered" evidence="9">
    <location>
        <begin position="209"/>
        <end position="234"/>
    </location>
</feature>
<keyword evidence="3 7" id="KW-0812">Transmembrane</keyword>
<keyword evidence="4" id="KW-1133">Transmembrane helix</keyword>
<dbReference type="GO" id="GO:0048471">
    <property type="term" value="C:perinuclear region of cytoplasm"/>
    <property type="evidence" value="ECO:0007669"/>
    <property type="project" value="TreeGrafter"/>
</dbReference>
<feature type="region of interest" description="Disordered" evidence="9">
    <location>
        <begin position="505"/>
        <end position="526"/>
    </location>
</feature>
<feature type="region of interest" description="Disordered" evidence="9">
    <location>
        <begin position="278"/>
        <end position="302"/>
    </location>
</feature>
<evidence type="ECO:0000256" key="1">
    <source>
        <dbReference type="ARBA" id="ARBA00004126"/>
    </source>
</evidence>
<comment type="similarity">
    <text evidence="2">Belongs to the nesprin family.</text>
</comment>
<dbReference type="GO" id="GO:0019894">
    <property type="term" value="F:kinesin binding"/>
    <property type="evidence" value="ECO:0007669"/>
    <property type="project" value="TreeGrafter"/>
</dbReference>
<dbReference type="GO" id="GO:0007010">
    <property type="term" value="P:cytoskeleton organization"/>
    <property type="evidence" value="ECO:0007669"/>
    <property type="project" value="TreeGrafter"/>
</dbReference>
<feature type="compositionally biased region" description="Acidic residues" evidence="9">
    <location>
        <begin position="119"/>
        <end position="136"/>
    </location>
</feature>
<dbReference type="InterPro" id="IPR012315">
    <property type="entry name" value="KASH"/>
</dbReference>
<feature type="region of interest" description="Disordered" evidence="9">
    <location>
        <begin position="947"/>
        <end position="979"/>
    </location>
</feature>
<feature type="topological domain" description="Cytoplasmic" evidence="7">
    <location>
        <begin position="1"/>
        <end position="990"/>
    </location>
</feature>
<feature type="compositionally biased region" description="Polar residues" evidence="9">
    <location>
        <begin position="947"/>
        <end position="956"/>
    </location>
</feature>